<keyword evidence="1" id="KW-0812">Transmembrane</keyword>
<feature type="transmembrane region" description="Helical" evidence="1">
    <location>
        <begin position="243"/>
        <end position="264"/>
    </location>
</feature>
<dbReference type="NCBIfam" id="TIGR01590">
    <property type="entry name" value="yir-bir-cir_Pla"/>
    <property type="match status" value="1"/>
</dbReference>
<sequence length="292" mass="34272">MASSCYKFNDVSSEFKKIDGYVGMQKQGNGLAEYIKTPIFDYCRFVNTGIDNYCDDYFQKANSGVIYFLKTLENTFDSKYDKLAEYAILLLSYKLNEHSEHRYKFANLNNFYTNHIEKKKYYNNKIKENGPSYKDIIDKKKDLMNMNIKEILKFYEALKTLCNMYDECNKSTLDCNNCSEKAKTFANQFEELIKDSKNIENSSYSQMIYRLSDDYNNLKNIYDSNNCTGFPSITNIKPSLTKLISVLSTFPVIPVFLGVAYKYSLFGIDKLFQRQYLRKNLKKIKKKMKLNI</sequence>
<protein>
    <recommendedName>
        <fullName evidence="4">CIR protein PIR protein</fullName>
    </recommendedName>
</protein>
<evidence type="ECO:0000256" key="1">
    <source>
        <dbReference type="SAM" id="Phobius"/>
    </source>
</evidence>
<evidence type="ECO:0008006" key="4">
    <source>
        <dbReference type="Google" id="ProtNLM"/>
    </source>
</evidence>
<evidence type="ECO:0000313" key="3">
    <source>
        <dbReference type="Proteomes" id="UP000030681"/>
    </source>
</evidence>
<proteinExistence type="predicted"/>
<accession>A0A081I950</accession>
<dbReference type="Proteomes" id="UP000030681">
    <property type="component" value="Unassembled WGS sequence"/>
</dbReference>
<dbReference type="EMBL" id="KL446961">
    <property type="protein sequence ID" value="KEG00208.1"/>
    <property type="molecule type" value="Genomic_DNA"/>
</dbReference>
<dbReference type="Pfam" id="PF06022">
    <property type="entry name" value="Cir_Bir_Yir"/>
    <property type="match status" value="1"/>
</dbReference>
<keyword evidence="1" id="KW-0472">Membrane</keyword>
<reference evidence="2 3" key="1">
    <citation type="submission" date="2013-02" db="EMBL/GenBank/DDBJ databases">
        <title>The Genome Sequence of Plasmodium vinckei vinckei.</title>
        <authorList>
            <consortium name="The Broad Institute Genome Sequencing Platform"/>
            <consortium name="The Broad Institute Genome Sequencing Center for Infectious Disease"/>
            <person name="Neafsey D."/>
            <person name="Cheeseman I."/>
            <person name="Volkman S."/>
            <person name="Adams J."/>
            <person name="Walker B."/>
            <person name="Young S.K."/>
            <person name="Zeng Q."/>
            <person name="Gargeya S."/>
            <person name="Fitzgerald M."/>
            <person name="Haas B."/>
            <person name="Abouelleil A."/>
            <person name="Alvarado L."/>
            <person name="Arachchi H.M."/>
            <person name="Berlin A.M."/>
            <person name="Chapman S.B."/>
            <person name="Dewar J."/>
            <person name="Goldberg J."/>
            <person name="Griggs A."/>
            <person name="Gujja S."/>
            <person name="Hansen M."/>
            <person name="Howarth C."/>
            <person name="Imamovic A."/>
            <person name="Larimer J."/>
            <person name="McCowan C."/>
            <person name="Murphy C."/>
            <person name="Neiman D."/>
            <person name="Pearson M."/>
            <person name="Priest M."/>
            <person name="Roberts A."/>
            <person name="Saif S."/>
            <person name="Shea T."/>
            <person name="Sisk P."/>
            <person name="Sykes S."/>
            <person name="Wortman J."/>
            <person name="Nusbaum C."/>
            <person name="Birren B."/>
        </authorList>
    </citation>
    <scope>NUCLEOTIDE SEQUENCE [LARGE SCALE GENOMIC DNA]</scope>
    <source>
        <strain evidence="3">vinckei</strain>
    </source>
</reference>
<evidence type="ECO:0000313" key="2">
    <source>
        <dbReference type="EMBL" id="KEG00208.1"/>
    </source>
</evidence>
<gene>
    <name evidence="2" type="ORF">YYE_04935</name>
</gene>
<name>A0A081I950_PLAVN</name>
<dbReference type="AlphaFoldDB" id="A0A081I950"/>
<organism evidence="2 3">
    <name type="scientific">Plasmodium vinckei vinckei</name>
    <dbReference type="NCBI Taxonomy" id="54757"/>
    <lineage>
        <taxon>Eukaryota</taxon>
        <taxon>Sar</taxon>
        <taxon>Alveolata</taxon>
        <taxon>Apicomplexa</taxon>
        <taxon>Aconoidasida</taxon>
        <taxon>Haemosporida</taxon>
        <taxon>Plasmodiidae</taxon>
        <taxon>Plasmodium</taxon>
        <taxon>Plasmodium (Vinckeia)</taxon>
    </lineage>
</organism>
<dbReference type="InterPro" id="IPR006477">
    <property type="entry name" value="Yir_bir_cir"/>
</dbReference>
<keyword evidence="1" id="KW-1133">Transmembrane helix</keyword>